<dbReference type="Pfam" id="PF08241">
    <property type="entry name" value="Methyltransf_11"/>
    <property type="match status" value="1"/>
</dbReference>
<name>F2LY37_HIPMA</name>
<sequence>MRNLIAVATDKDRKSIWKGHFGMSPFYSIFDNDGNLIEQKENPYAKGNKHHDDPNLIVNLLDNVYLFIAYNMGKKSREKLTKELGIKSLLVDAEDIYSARDYFLQARKNIDVFEECTEKYEEWFDKYSAIYESELKMLKAIIPKFERALEIGVGSGRFAAPLGIKEGIEPSEKMAQIAKQRGIKVYPGFAENLPFMDEEYDFILIAVTICFVKDPKKTLKEAYRVLKKGGKIVVAIVDRASEIGKEYLNKKEKGRFYKYVTFFSAEELQDILKETGFEAENTYQTLFGKSIKEINSPQSFKEGYGEGGFVAVVAKK</sequence>
<dbReference type="HOGENOM" id="CLU_037990_14_1_7"/>
<dbReference type="AlphaFoldDB" id="F2LY37"/>
<evidence type="ECO:0000259" key="1">
    <source>
        <dbReference type="Pfam" id="PF08241"/>
    </source>
</evidence>
<evidence type="ECO:0000313" key="3">
    <source>
        <dbReference type="Proteomes" id="UP000008139"/>
    </source>
</evidence>
<dbReference type="SUPFAM" id="SSF53146">
    <property type="entry name" value="Nitrogenase accessory factor-like"/>
    <property type="match status" value="1"/>
</dbReference>
<dbReference type="KEGG" id="hmr:Hipma_1404"/>
<dbReference type="Gene3D" id="3.30.420.130">
    <property type="entry name" value="Dinitrogenase iron-molybdenum cofactor biosynthesis domain"/>
    <property type="match status" value="1"/>
</dbReference>
<proteinExistence type="predicted"/>
<dbReference type="OrthoDB" id="529208at2"/>
<dbReference type="eggNOG" id="COG2226">
    <property type="taxonomic scope" value="Bacteria"/>
</dbReference>
<dbReference type="InParanoid" id="F2LY37"/>
<dbReference type="Proteomes" id="UP000008139">
    <property type="component" value="Chromosome"/>
</dbReference>
<dbReference type="Gene3D" id="3.40.50.150">
    <property type="entry name" value="Vaccinia Virus protein VP39"/>
    <property type="match status" value="1"/>
</dbReference>
<keyword evidence="3" id="KW-1185">Reference proteome</keyword>
<feature type="domain" description="Methyltransferase type 11" evidence="1">
    <location>
        <begin position="149"/>
        <end position="234"/>
    </location>
</feature>
<dbReference type="STRING" id="760142.Hipma_1404"/>
<reference evidence="3" key="2">
    <citation type="submission" date="2011-03" db="EMBL/GenBank/DDBJ databases">
        <title>The complete genome of Hippea maritima DSM 10411.</title>
        <authorList>
            <consortium name="US DOE Joint Genome Institute (JGI-PGF)"/>
            <person name="Lucas S."/>
            <person name="Copeland A."/>
            <person name="Lapidus A."/>
            <person name="Bruce D."/>
            <person name="Goodwin L."/>
            <person name="Pitluck S."/>
            <person name="Peters L."/>
            <person name="Kyrpides N."/>
            <person name="Mavromatis K."/>
            <person name="Pagani I."/>
            <person name="Ivanova N."/>
            <person name="Mikhailova N."/>
            <person name="Lu M."/>
            <person name="Detter J.C."/>
            <person name="Tapia R."/>
            <person name="Han C."/>
            <person name="Land M."/>
            <person name="Hauser L."/>
            <person name="Markowitz V."/>
            <person name="Cheng J.-F."/>
            <person name="Hugenholtz P."/>
            <person name="Woyke T."/>
            <person name="Wu D."/>
            <person name="Spring S."/>
            <person name="Schroeder M."/>
            <person name="Brambilla E."/>
            <person name="Klenk H.-P."/>
            <person name="Eisen J.A."/>
        </authorList>
    </citation>
    <scope>NUCLEOTIDE SEQUENCE [LARGE SCALE GENOMIC DNA]</scope>
    <source>
        <strain evidence="3">ATCC 700847 / DSM 10411 / MH2</strain>
    </source>
</reference>
<dbReference type="SUPFAM" id="SSF53335">
    <property type="entry name" value="S-adenosyl-L-methionine-dependent methyltransferases"/>
    <property type="match status" value="1"/>
</dbReference>
<evidence type="ECO:0000313" key="2">
    <source>
        <dbReference type="EMBL" id="AEA34360.1"/>
    </source>
</evidence>
<dbReference type="InterPro" id="IPR050508">
    <property type="entry name" value="Methyltransf_Superfamily"/>
</dbReference>
<dbReference type="CDD" id="cd02440">
    <property type="entry name" value="AdoMet_MTases"/>
    <property type="match status" value="1"/>
</dbReference>
<dbReference type="InterPro" id="IPR029063">
    <property type="entry name" value="SAM-dependent_MTases_sf"/>
</dbReference>
<keyword evidence="2" id="KW-0808">Transferase</keyword>
<dbReference type="RefSeq" id="WP_013682390.1">
    <property type="nucleotide sequence ID" value="NC_015318.1"/>
</dbReference>
<dbReference type="PANTHER" id="PTHR42912:SF80">
    <property type="entry name" value="METHYLTRANSFERASE DOMAIN-CONTAINING PROTEIN"/>
    <property type="match status" value="1"/>
</dbReference>
<gene>
    <name evidence="2" type="ordered locus">Hipma_1404</name>
</gene>
<dbReference type="GO" id="GO:0032259">
    <property type="term" value="P:methylation"/>
    <property type="evidence" value="ECO:0007669"/>
    <property type="project" value="UniProtKB-KW"/>
</dbReference>
<reference evidence="2 3" key="1">
    <citation type="journal article" date="2011" name="Stand. Genomic Sci.">
        <title>Complete genome sequence of the thermophilic sulfur-reducer Hippea maritima type strain (MH(2)).</title>
        <authorList>
            <person name="Huntemann M."/>
            <person name="Lu M."/>
            <person name="Nolan M."/>
            <person name="Lapidus A."/>
            <person name="Lucas S."/>
            <person name="Hammon N."/>
            <person name="Deshpande S."/>
            <person name="Cheng J.F."/>
            <person name="Tapia R."/>
            <person name="Han C."/>
            <person name="Goodwin L."/>
            <person name="Pitluck S."/>
            <person name="Liolios K."/>
            <person name="Pagani I."/>
            <person name="Ivanova N."/>
            <person name="Ovchinikova G."/>
            <person name="Pati A."/>
            <person name="Chen A."/>
            <person name="Palaniappan K."/>
            <person name="Land M."/>
            <person name="Hauser L."/>
            <person name="Jeffries C.D."/>
            <person name="Detter J.C."/>
            <person name="Brambilla E.M."/>
            <person name="Rohde M."/>
            <person name="Spring S."/>
            <person name="Goker M."/>
            <person name="Woyke T."/>
            <person name="Bristow J."/>
            <person name="Eisen J.A."/>
            <person name="Markowitz V."/>
            <person name="Hugenholtz P."/>
            <person name="Kyrpides N.C."/>
            <person name="Klenk H.P."/>
            <person name="Mavromatis K."/>
        </authorList>
    </citation>
    <scope>NUCLEOTIDE SEQUENCE [LARGE SCALE GENOMIC DNA]</scope>
    <source>
        <strain evidence="3">ATCC 700847 / DSM 10411 / MH2</strain>
    </source>
</reference>
<dbReference type="InterPro" id="IPR036105">
    <property type="entry name" value="DiNase_FeMo-co_biosyn_sf"/>
</dbReference>
<accession>F2LY37</accession>
<protein>
    <submittedName>
        <fullName evidence="2">Methyltransferase type 11</fullName>
    </submittedName>
</protein>
<dbReference type="PANTHER" id="PTHR42912">
    <property type="entry name" value="METHYLTRANSFERASE"/>
    <property type="match status" value="1"/>
</dbReference>
<dbReference type="GO" id="GO:0008757">
    <property type="term" value="F:S-adenosylmethionine-dependent methyltransferase activity"/>
    <property type="evidence" value="ECO:0007669"/>
    <property type="project" value="InterPro"/>
</dbReference>
<dbReference type="EMBL" id="CP002606">
    <property type="protein sequence ID" value="AEA34360.1"/>
    <property type="molecule type" value="Genomic_DNA"/>
</dbReference>
<keyword evidence="2" id="KW-0489">Methyltransferase</keyword>
<organism evidence="2 3">
    <name type="scientific">Hippea maritima (strain ATCC 700847 / DSM 10411 / MH2)</name>
    <dbReference type="NCBI Taxonomy" id="760142"/>
    <lineage>
        <taxon>Bacteria</taxon>
        <taxon>Pseudomonadati</taxon>
        <taxon>Campylobacterota</taxon>
        <taxon>Desulfurellia</taxon>
        <taxon>Desulfurellales</taxon>
        <taxon>Hippeaceae</taxon>
        <taxon>Hippea</taxon>
    </lineage>
</organism>
<dbReference type="InterPro" id="IPR013216">
    <property type="entry name" value="Methyltransf_11"/>
</dbReference>